<name>A0AAU9VMJ9_9CNID</name>
<dbReference type="Proteomes" id="UP001159428">
    <property type="component" value="Unassembled WGS sequence"/>
</dbReference>
<proteinExistence type="predicted"/>
<gene>
    <name evidence="2" type="ORF">PMEA_00010558</name>
</gene>
<organism evidence="2 3">
    <name type="scientific">Pocillopora meandrina</name>
    <dbReference type="NCBI Taxonomy" id="46732"/>
    <lineage>
        <taxon>Eukaryota</taxon>
        <taxon>Metazoa</taxon>
        <taxon>Cnidaria</taxon>
        <taxon>Anthozoa</taxon>
        <taxon>Hexacorallia</taxon>
        <taxon>Scleractinia</taxon>
        <taxon>Astrocoeniina</taxon>
        <taxon>Pocilloporidae</taxon>
        <taxon>Pocillopora</taxon>
    </lineage>
</organism>
<reference evidence="2 3" key="1">
    <citation type="submission" date="2022-05" db="EMBL/GenBank/DDBJ databases">
        <authorList>
            <consortium name="Genoscope - CEA"/>
            <person name="William W."/>
        </authorList>
    </citation>
    <scope>NUCLEOTIDE SEQUENCE [LARGE SCALE GENOMIC DNA]</scope>
</reference>
<keyword evidence="3" id="KW-1185">Reference proteome</keyword>
<evidence type="ECO:0000313" key="2">
    <source>
        <dbReference type="EMBL" id="CAH3034275.1"/>
    </source>
</evidence>
<evidence type="ECO:0000313" key="3">
    <source>
        <dbReference type="Proteomes" id="UP001159428"/>
    </source>
</evidence>
<dbReference type="EMBL" id="CALNXJ010000002">
    <property type="protein sequence ID" value="CAH3034275.1"/>
    <property type="molecule type" value="Genomic_DNA"/>
</dbReference>
<sequence length="454" mass="51435">MEKRDIGKHLVVNKNSIAEPLVFDTQWENDGATNSEDRNFEAFGDLADNHDQKLYQFHKLTAWEERCLEFFSEVALPLRPKRLLSFPVISNDMNGEKSYVIESLGSFSSTAGCVNYETEYSATMNGTIEERNNLLSQTKFKNQQSEEKKSKPTRTSALPPLVEGKYSNCPSTEIGQYSVGEFSGRKKEFDVPALVLSQAEDEFKDKASLKLPKIESAARLESGHLHIPALSAPETPNRLAVPGFIEPFKSFRSPVLPLLEDKNSRMGSFRLPLLGTRDAQNSQEMTTTAIEREANLRAQKKKILQRLKHSSATTEITDGSVVSAGKDTPSLFDQEELLNLRRHHRIGKGEDTKVACREKVNENLKSRLPTVYKTCREVDKSKPSKIPRYVQGNKSIFSSRTRRQYSEEAAEVCDREEAEKETIDISIVVDTTEPEQSTPHRRRRLRNIIGKRPK</sequence>
<accession>A0AAU9VMJ9</accession>
<feature type="region of interest" description="Disordered" evidence="1">
    <location>
        <begin position="140"/>
        <end position="162"/>
    </location>
</feature>
<protein>
    <submittedName>
        <fullName evidence="2">Uncharacterized protein</fullName>
    </submittedName>
</protein>
<dbReference type="AlphaFoldDB" id="A0AAU9VMJ9"/>
<comment type="caution">
    <text evidence="2">The sequence shown here is derived from an EMBL/GenBank/DDBJ whole genome shotgun (WGS) entry which is preliminary data.</text>
</comment>
<evidence type="ECO:0000256" key="1">
    <source>
        <dbReference type="SAM" id="MobiDB-lite"/>
    </source>
</evidence>